<dbReference type="Proteomes" id="UP001327219">
    <property type="component" value="Chromosome"/>
</dbReference>
<evidence type="ECO:0000313" key="8">
    <source>
        <dbReference type="Proteomes" id="UP001327219"/>
    </source>
</evidence>
<comment type="catalytic activity">
    <reaction evidence="6">
        <text>L-glutamine + H2O = L-glutamate + NH4(+)</text>
        <dbReference type="Rhea" id="RHEA:15889"/>
        <dbReference type="ChEBI" id="CHEBI:15377"/>
        <dbReference type="ChEBI" id="CHEBI:28938"/>
        <dbReference type="ChEBI" id="CHEBI:29985"/>
        <dbReference type="ChEBI" id="CHEBI:58359"/>
        <dbReference type="EC" id="3.5.1.2"/>
    </reaction>
</comment>
<dbReference type="EC" id="3.5.1.2" evidence="2"/>
<dbReference type="PANTHER" id="PTHR31559">
    <property type="entry name" value="PYRIDOXAL 5'-PHOSPHATE SYNTHASE SUBUNIT SNO"/>
    <property type="match status" value="1"/>
</dbReference>
<dbReference type="SUPFAM" id="SSF52317">
    <property type="entry name" value="Class I glutamine amidotransferase-like"/>
    <property type="match status" value="1"/>
</dbReference>
<proteinExistence type="inferred from homology"/>
<evidence type="ECO:0000256" key="4">
    <source>
        <dbReference type="ARBA" id="ARBA00022962"/>
    </source>
</evidence>
<dbReference type="InterPro" id="IPR021196">
    <property type="entry name" value="PdxT/SNO_CS"/>
</dbReference>
<reference evidence="7 8" key="1">
    <citation type="submission" date="2022-11" db="EMBL/GenBank/DDBJ databases">
        <title>Host association and intracellularity evolved multiple times independently in the Rickettsiales.</title>
        <authorList>
            <person name="Castelli M."/>
            <person name="Nardi T."/>
            <person name="Gammuto L."/>
            <person name="Bellinzona G."/>
            <person name="Sabaneyeva E."/>
            <person name="Potekhin A."/>
            <person name="Serra V."/>
            <person name="Petroni G."/>
            <person name="Sassera D."/>
        </authorList>
    </citation>
    <scope>NUCLEOTIDE SEQUENCE [LARGE SCALE GENOMIC DNA]</scope>
    <source>
        <strain evidence="7 8">NDG2</strain>
    </source>
</reference>
<dbReference type="EMBL" id="CP110820">
    <property type="protein sequence ID" value="WPX96736.1"/>
    <property type="molecule type" value="Genomic_DNA"/>
</dbReference>
<dbReference type="InterPro" id="IPR029062">
    <property type="entry name" value="Class_I_gatase-like"/>
</dbReference>
<evidence type="ECO:0000256" key="5">
    <source>
        <dbReference type="ARBA" id="ARBA00023239"/>
    </source>
</evidence>
<gene>
    <name evidence="7" type="ORF">Bandiella_00860</name>
</gene>
<dbReference type="PROSITE" id="PS51273">
    <property type="entry name" value="GATASE_TYPE_1"/>
    <property type="match status" value="1"/>
</dbReference>
<keyword evidence="4 7" id="KW-0315">Glutamine amidotransferase</keyword>
<dbReference type="InterPro" id="IPR002161">
    <property type="entry name" value="PdxT/SNO"/>
</dbReference>
<dbReference type="NCBIfam" id="TIGR03800">
    <property type="entry name" value="PLP_synth_Pdx2"/>
    <property type="match status" value="1"/>
</dbReference>
<comment type="similarity">
    <text evidence="1">Belongs to the glutaminase PdxT/SNO family.</text>
</comment>
<protein>
    <recommendedName>
        <fullName evidence="2">glutaminase</fullName>
        <ecNumber evidence="2">3.5.1.2</ecNumber>
    </recommendedName>
</protein>
<evidence type="ECO:0000256" key="1">
    <source>
        <dbReference type="ARBA" id="ARBA00008345"/>
    </source>
</evidence>
<evidence type="ECO:0000256" key="2">
    <source>
        <dbReference type="ARBA" id="ARBA00012918"/>
    </source>
</evidence>
<accession>A0ABZ0UN91</accession>
<dbReference type="Pfam" id="PF01174">
    <property type="entry name" value="SNO"/>
    <property type="match status" value="1"/>
</dbReference>
<keyword evidence="3" id="KW-0378">Hydrolase</keyword>
<dbReference type="Gene3D" id="3.40.50.880">
    <property type="match status" value="1"/>
</dbReference>
<evidence type="ECO:0000313" key="7">
    <source>
        <dbReference type="EMBL" id="WPX96736.1"/>
    </source>
</evidence>
<keyword evidence="5" id="KW-0456">Lyase</keyword>
<dbReference type="PANTHER" id="PTHR31559:SF0">
    <property type="entry name" value="PYRIDOXAL 5'-PHOSPHATE SYNTHASE SUBUNIT SNO1-RELATED"/>
    <property type="match status" value="1"/>
</dbReference>
<name>A0ABZ0UN91_9RICK</name>
<dbReference type="PIRSF" id="PIRSF005639">
    <property type="entry name" value="Glut_amidoT_SNO"/>
    <property type="match status" value="1"/>
</dbReference>
<organism evidence="7 8">
    <name type="scientific">Candidatus Bandiella euplotis</name>
    <dbReference type="NCBI Taxonomy" id="1664265"/>
    <lineage>
        <taxon>Bacteria</taxon>
        <taxon>Pseudomonadati</taxon>
        <taxon>Pseudomonadota</taxon>
        <taxon>Alphaproteobacteria</taxon>
        <taxon>Rickettsiales</taxon>
        <taxon>Candidatus Midichloriaceae</taxon>
        <taxon>Candidatus Bandiella</taxon>
    </lineage>
</organism>
<dbReference type="PROSITE" id="PS51130">
    <property type="entry name" value="PDXT_SNO_2"/>
    <property type="match status" value="1"/>
</dbReference>
<dbReference type="PROSITE" id="PS01236">
    <property type="entry name" value="PDXT_SNO_1"/>
    <property type="match status" value="1"/>
</dbReference>
<evidence type="ECO:0000256" key="6">
    <source>
        <dbReference type="ARBA" id="ARBA00049534"/>
    </source>
</evidence>
<evidence type="ECO:0000256" key="3">
    <source>
        <dbReference type="ARBA" id="ARBA00022801"/>
    </source>
</evidence>
<keyword evidence="8" id="KW-1185">Reference proteome</keyword>
<dbReference type="RefSeq" id="WP_323732460.1">
    <property type="nucleotide sequence ID" value="NZ_CP110820.1"/>
</dbReference>
<sequence>MKTIGVILYQGAGHLHMDALGKLGFNPTPIYAETNLTQLDGLILPGGESSVQYAYCLNNGLDEKIRKYASLKKPILGTCAGAILLSKYSSEKVKGFGLIDVNIIRNFYGRQIKSATVRTDYGNEAIFIRAPKFINVNLSDVEVIDSYAKQPIFIKQNNIYCTTFHPELGRLDQNNIISKIYSGFYN</sequence>